<evidence type="ECO:0000256" key="2">
    <source>
        <dbReference type="SAM" id="Phobius"/>
    </source>
</evidence>
<dbReference type="Proteomes" id="UP001283691">
    <property type="component" value="Unassembled WGS sequence"/>
</dbReference>
<organism evidence="4 5">
    <name type="scientific">Aliarcobacter skirrowii</name>
    <dbReference type="NCBI Taxonomy" id="28200"/>
    <lineage>
        <taxon>Bacteria</taxon>
        <taxon>Pseudomonadati</taxon>
        <taxon>Campylobacterota</taxon>
        <taxon>Epsilonproteobacteria</taxon>
        <taxon>Campylobacterales</taxon>
        <taxon>Arcobacteraceae</taxon>
        <taxon>Aliarcobacter</taxon>
    </lineage>
</organism>
<feature type="transmembrane region" description="Helical" evidence="2">
    <location>
        <begin position="165"/>
        <end position="185"/>
    </location>
</feature>
<feature type="transmembrane region" description="Helical" evidence="2">
    <location>
        <begin position="205"/>
        <end position="222"/>
    </location>
</feature>
<feature type="transmembrane region" description="Helical" evidence="2">
    <location>
        <begin position="323"/>
        <end position="341"/>
    </location>
</feature>
<dbReference type="InterPro" id="IPR027417">
    <property type="entry name" value="P-loop_NTPase"/>
</dbReference>
<evidence type="ECO:0000313" key="5">
    <source>
        <dbReference type="Proteomes" id="UP001283691"/>
    </source>
</evidence>
<keyword evidence="2" id="KW-0812">Transmembrane</keyword>
<proteinExistence type="predicted"/>
<gene>
    <name evidence="4" type="ORF">Q6A80_09505</name>
</gene>
<evidence type="ECO:0000259" key="3">
    <source>
        <dbReference type="Pfam" id="PF20693"/>
    </source>
</evidence>
<keyword evidence="1" id="KW-0175">Coiled coil</keyword>
<protein>
    <recommendedName>
        <fullName evidence="3">YobI-like P-loop NTPase domain-containing protein</fullName>
    </recommendedName>
</protein>
<feature type="coiled-coil region" evidence="1">
    <location>
        <begin position="426"/>
        <end position="460"/>
    </location>
</feature>
<feature type="domain" description="YobI-like P-loop NTPase" evidence="3">
    <location>
        <begin position="59"/>
        <end position="418"/>
    </location>
</feature>
<dbReference type="EMBL" id="JAUQUR010000009">
    <property type="protein sequence ID" value="MDX4069955.1"/>
    <property type="molecule type" value="Genomic_DNA"/>
</dbReference>
<sequence>MKNIIINFLIIFNTLLVYLIQKLNNIHLKIVEKLGVTIIDNPNKYEVLNPNENSDIDGYSEMLQLALKTKGTSNIAITGTYGSGKSSFLRTFENRYKEWNYLHISLATFEESKSNKEELNNDDIKEKQHQLIERSILQQIFYKEKDKAIPFSRFKRIINVKKSSLILHSMFIGMLILYCFSIFFPLKVEELFIYDLKSKIKEYSFISWIIIALFIYYFYKVVQYVTKLKISKFNIKSGEFQIDNKDKTSILNEHLDEILYFFEVTSYNVVVIEDLDRFDSTEIFVKLRELNTLINNSKDINRKIKFVYAIKDDMFKDKDRTKFFEFIIPIIPYINSTSSYLKFKEKFKEENISEDFLRNVSLRINDMRLLLNISNEYKIYKHKINSINLNLERLLAMIIYKNFYPKDFAELHENKGMVAEIFNKRIEFINSRINMLNNQIKEKQKEINEYEIKIIDEKNKSIEELRIVYLSRIFMNNNEYIHLNNGKTYYYYRDFKFLFSNEGFEEVKNEKYNFDFKNIESQINSELTYEQREEIILNQKNLNLETLKQDLQDLQDLKNRIKKYTISEIAKYDNSEIFKNIESENLLKFLLRDGYIREDEYHNYISYFFEGGLTEIDREFVLSVKDNKPFNFEYELINKNEVINHLTPRDFELKAILNYSLLDYMIENNIGDDKFYNFIAVLLNNEDSRSFIFDYINFGKNLKEFIDIITQKWQQIWLYIFKESQFTVEKKEEYFKILFDNLSLDNLLKLNIQNSLKEYIEKKEQVPDNNSFNDKFTELIRKLEVKYQNIDDTYEKNPAFFEFIYKENLYKLNEKMINKMIFIKGEPRKKSEEKLKVSHYTTINESEAEDLKQYIEQNINEYIENIFLQIETNIKEDEKYIIELLNNEDLEFENKKSIIEKEEAKISDISQIENQELWEVLFDKNKVTAIWKNILNYYKYKEQKLDEIIIDFISIEENYQELSINKIYNKEFEEEVIKNLASDLISFNELNDESYSYITKSLYQYASFYTELTNEKIDILLKNNKLSLTQENINYLKKYYSNKHITLFENFKKEFLEKYDEFKLDENDYVGILKSNNFTIDEKLTIIDKFDLSVFNNEVFTNKVIDFYLKNNIKISNEAFFKLFDLADFKNGLELLANQIPKLEKDKIPDLLLQFKSPYSELNEKSAKLLKMDKTDINIKLLNALQDKDFIGKIDIQKKEITINRKRK</sequence>
<feature type="transmembrane region" description="Helical" evidence="2">
    <location>
        <begin position="6"/>
        <end position="23"/>
    </location>
</feature>
<evidence type="ECO:0000313" key="4">
    <source>
        <dbReference type="EMBL" id="MDX4069955.1"/>
    </source>
</evidence>
<dbReference type="Pfam" id="PF20693">
    <property type="entry name" value="YobI-ATPase"/>
    <property type="match status" value="1"/>
</dbReference>
<keyword evidence="2" id="KW-1133">Transmembrane helix</keyword>
<dbReference type="InterPro" id="IPR048428">
    <property type="entry name" value="YobI-NTPase"/>
</dbReference>
<dbReference type="RefSeq" id="WP_319048468.1">
    <property type="nucleotide sequence ID" value="NZ_JAUQUR010000009.1"/>
</dbReference>
<name>A0AAW9DCI6_9BACT</name>
<accession>A0AAW9DCI6</accession>
<reference evidence="4" key="1">
    <citation type="journal article" date="2023" name="Front. Microbiol.">
        <title>Genomic diversity and taxonomic marker for Arcobacter species.</title>
        <authorList>
            <person name="Zhou G."/>
            <person name="Gu Y."/>
            <person name="Wang H."/>
            <person name="Chen X."/>
            <person name="Zhang X."/>
            <person name="Shao Z."/>
            <person name="Yan X."/>
            <person name="Zhang J."/>
            <person name="Zhang M."/>
        </authorList>
    </citation>
    <scope>NUCLEOTIDE SEQUENCE</scope>
    <source>
        <strain evidence="4">BJSY19SF1-2</strain>
    </source>
</reference>
<comment type="caution">
    <text evidence="4">The sequence shown here is derived from an EMBL/GenBank/DDBJ whole genome shotgun (WGS) entry which is preliminary data.</text>
</comment>
<evidence type="ECO:0000256" key="1">
    <source>
        <dbReference type="SAM" id="Coils"/>
    </source>
</evidence>
<dbReference type="Gene3D" id="3.40.50.300">
    <property type="entry name" value="P-loop containing nucleotide triphosphate hydrolases"/>
    <property type="match status" value="1"/>
</dbReference>
<reference evidence="4" key="2">
    <citation type="submission" date="2023-07" db="EMBL/GenBank/DDBJ databases">
        <authorList>
            <person name="Zhang M."/>
            <person name="Zhou G."/>
        </authorList>
    </citation>
    <scope>NUCLEOTIDE SEQUENCE</scope>
    <source>
        <strain evidence="4">BJSY19SF1-2</strain>
    </source>
</reference>
<dbReference type="SUPFAM" id="SSF52540">
    <property type="entry name" value="P-loop containing nucleoside triphosphate hydrolases"/>
    <property type="match status" value="1"/>
</dbReference>
<feature type="coiled-coil region" evidence="1">
    <location>
        <begin position="537"/>
        <end position="567"/>
    </location>
</feature>
<keyword evidence="2" id="KW-0472">Membrane</keyword>
<dbReference type="AlphaFoldDB" id="A0AAW9DCI6"/>